<dbReference type="SUPFAM" id="SSF52047">
    <property type="entry name" value="RNI-like"/>
    <property type="match status" value="1"/>
</dbReference>
<keyword evidence="3" id="KW-0677">Repeat</keyword>
<evidence type="ECO:0000313" key="11">
    <source>
        <dbReference type="Proteomes" id="UP000323597"/>
    </source>
</evidence>
<feature type="domain" description="Disease resistance protein winged helix" evidence="9">
    <location>
        <begin position="399"/>
        <end position="463"/>
    </location>
</feature>
<dbReference type="InterPro" id="IPR036388">
    <property type="entry name" value="WH-like_DNA-bd_sf"/>
</dbReference>
<dbReference type="EMBL" id="CM017649">
    <property type="protein sequence ID" value="TYI96082.1"/>
    <property type="molecule type" value="Genomic_DNA"/>
</dbReference>
<evidence type="ECO:0000256" key="3">
    <source>
        <dbReference type="ARBA" id="ARBA00022737"/>
    </source>
</evidence>
<dbReference type="Pfam" id="PF23247">
    <property type="entry name" value="LRR_RPS2"/>
    <property type="match status" value="1"/>
</dbReference>
<dbReference type="FunFam" id="3.40.50.300:FF:001091">
    <property type="entry name" value="Probable disease resistance protein At1g61300"/>
    <property type="match status" value="1"/>
</dbReference>
<dbReference type="PANTHER" id="PTHR33463">
    <property type="entry name" value="NB-ARC DOMAIN-CONTAINING PROTEIN-RELATED"/>
    <property type="match status" value="1"/>
</dbReference>
<dbReference type="SUPFAM" id="SSF52540">
    <property type="entry name" value="P-loop containing nucleoside triphosphate hydrolases"/>
    <property type="match status" value="1"/>
</dbReference>
<dbReference type="InterPro" id="IPR050905">
    <property type="entry name" value="Plant_NBS-LRR"/>
</dbReference>
<dbReference type="Gene3D" id="3.40.50.300">
    <property type="entry name" value="P-loop containing nucleotide triphosphate hydrolases"/>
    <property type="match status" value="1"/>
</dbReference>
<dbReference type="InterPro" id="IPR057135">
    <property type="entry name" value="At4g27190-like_LRR"/>
</dbReference>
<reference evidence="10 11" key="1">
    <citation type="submission" date="2019-07" db="EMBL/GenBank/DDBJ databases">
        <title>WGS assembly of Gossypium mustelinum.</title>
        <authorList>
            <person name="Chen Z.J."/>
            <person name="Sreedasyam A."/>
            <person name="Ando A."/>
            <person name="Song Q."/>
            <person name="De L."/>
            <person name="Hulse-Kemp A."/>
            <person name="Ding M."/>
            <person name="Ye W."/>
            <person name="Kirkbride R."/>
            <person name="Jenkins J."/>
            <person name="Plott C."/>
            <person name="Lovell J."/>
            <person name="Lin Y.-M."/>
            <person name="Vaughn R."/>
            <person name="Liu B."/>
            <person name="Li W."/>
            <person name="Simpson S."/>
            <person name="Scheffler B."/>
            <person name="Saski C."/>
            <person name="Grover C."/>
            <person name="Hu G."/>
            <person name="Conover J."/>
            <person name="Carlson J."/>
            <person name="Shu S."/>
            <person name="Boston L."/>
            <person name="Williams M."/>
            <person name="Peterson D."/>
            <person name="Mcgee K."/>
            <person name="Jones D."/>
            <person name="Wendel J."/>
            <person name="Stelly D."/>
            <person name="Grimwood J."/>
            <person name="Schmutz J."/>
        </authorList>
    </citation>
    <scope>NUCLEOTIDE SEQUENCE [LARGE SCALE GENOMIC DNA]</scope>
    <source>
        <strain evidence="10">1408120.09</strain>
    </source>
</reference>
<evidence type="ECO:0000256" key="5">
    <source>
        <dbReference type="ARBA" id="ARBA00022821"/>
    </source>
</evidence>
<proteinExistence type="inferred from homology"/>
<protein>
    <submittedName>
        <fullName evidence="10">Uncharacterized protein</fullName>
    </submittedName>
</protein>
<dbReference type="Pfam" id="PF13855">
    <property type="entry name" value="LRR_8"/>
    <property type="match status" value="1"/>
</dbReference>
<evidence type="ECO:0000259" key="9">
    <source>
        <dbReference type="Pfam" id="PF23559"/>
    </source>
</evidence>
<evidence type="ECO:0000256" key="4">
    <source>
        <dbReference type="ARBA" id="ARBA00022741"/>
    </source>
</evidence>
<dbReference type="InterPro" id="IPR032675">
    <property type="entry name" value="LRR_dom_sf"/>
</dbReference>
<feature type="domain" description="Disease resistance protein At4g27190-like leucine-rich repeats" evidence="8">
    <location>
        <begin position="895"/>
        <end position="1008"/>
    </location>
</feature>
<keyword evidence="6" id="KW-0067">ATP-binding</keyword>
<dbReference type="SUPFAM" id="SSF52058">
    <property type="entry name" value="L domain-like"/>
    <property type="match status" value="1"/>
</dbReference>
<dbReference type="InterPro" id="IPR027417">
    <property type="entry name" value="P-loop_NTPase"/>
</dbReference>
<dbReference type="InterPro" id="IPR042197">
    <property type="entry name" value="Apaf_helical"/>
</dbReference>
<evidence type="ECO:0000256" key="2">
    <source>
        <dbReference type="ARBA" id="ARBA00022614"/>
    </source>
</evidence>
<organism evidence="10 11">
    <name type="scientific">Gossypium mustelinum</name>
    <name type="common">Cotton</name>
    <name type="synonym">Gossypium caicoense</name>
    <dbReference type="NCBI Taxonomy" id="34275"/>
    <lineage>
        <taxon>Eukaryota</taxon>
        <taxon>Viridiplantae</taxon>
        <taxon>Streptophyta</taxon>
        <taxon>Embryophyta</taxon>
        <taxon>Tracheophyta</taxon>
        <taxon>Spermatophyta</taxon>
        <taxon>Magnoliopsida</taxon>
        <taxon>eudicotyledons</taxon>
        <taxon>Gunneridae</taxon>
        <taxon>Pentapetalae</taxon>
        <taxon>rosids</taxon>
        <taxon>malvids</taxon>
        <taxon>Malvales</taxon>
        <taxon>Malvaceae</taxon>
        <taxon>Malvoideae</taxon>
        <taxon>Gossypium</taxon>
    </lineage>
</organism>
<dbReference type="GO" id="GO:0043531">
    <property type="term" value="F:ADP binding"/>
    <property type="evidence" value="ECO:0007669"/>
    <property type="project" value="InterPro"/>
</dbReference>
<dbReference type="Gene3D" id="1.10.10.10">
    <property type="entry name" value="Winged helix-like DNA-binding domain superfamily/Winged helix DNA-binding domain"/>
    <property type="match status" value="1"/>
</dbReference>
<keyword evidence="11" id="KW-1185">Reference proteome</keyword>
<evidence type="ECO:0000256" key="1">
    <source>
        <dbReference type="ARBA" id="ARBA00008894"/>
    </source>
</evidence>
<dbReference type="InterPro" id="IPR001611">
    <property type="entry name" value="Leu-rich_rpt"/>
</dbReference>
<dbReference type="InterPro" id="IPR058922">
    <property type="entry name" value="WHD_DRP"/>
</dbReference>
<dbReference type="GO" id="GO:0006952">
    <property type="term" value="P:defense response"/>
    <property type="evidence" value="ECO:0007669"/>
    <property type="project" value="UniProtKB-KW"/>
</dbReference>
<name>A0A5D2W398_GOSMU</name>
<dbReference type="PRINTS" id="PR00364">
    <property type="entry name" value="DISEASERSIST"/>
</dbReference>
<comment type="similarity">
    <text evidence="1">Belongs to the disease resistance NB-LRR family.</text>
</comment>
<dbReference type="PANTHER" id="PTHR33463:SF212">
    <property type="entry name" value="AND NB-ARC DOMAINS-CONTAINING DISEASE RESISTANCE PROTEIN, PUTATIVE-RELATED"/>
    <property type="match status" value="1"/>
</dbReference>
<dbReference type="EMBL" id="CM017649">
    <property type="protein sequence ID" value="TYI96081.1"/>
    <property type="molecule type" value="Genomic_DNA"/>
</dbReference>
<dbReference type="Gene3D" id="1.10.8.430">
    <property type="entry name" value="Helical domain of apoptotic protease-activating factors"/>
    <property type="match status" value="1"/>
</dbReference>
<dbReference type="AlphaFoldDB" id="A0A5D2W398"/>
<dbReference type="InterPro" id="IPR002182">
    <property type="entry name" value="NB-ARC"/>
</dbReference>
<keyword evidence="4" id="KW-0547">Nucleotide-binding</keyword>
<dbReference type="Gene3D" id="3.80.10.10">
    <property type="entry name" value="Ribonuclease Inhibitor"/>
    <property type="match status" value="2"/>
</dbReference>
<keyword evidence="2" id="KW-0433">Leucine-rich repeat</keyword>
<dbReference type="Pfam" id="PF23559">
    <property type="entry name" value="WHD_DRP"/>
    <property type="match status" value="1"/>
</dbReference>
<keyword evidence="5" id="KW-0611">Plant defense</keyword>
<dbReference type="Pfam" id="PF00931">
    <property type="entry name" value="NB-ARC"/>
    <property type="match status" value="1"/>
</dbReference>
<evidence type="ECO:0000259" key="7">
    <source>
        <dbReference type="Pfam" id="PF00931"/>
    </source>
</evidence>
<evidence type="ECO:0000259" key="8">
    <source>
        <dbReference type="Pfam" id="PF23247"/>
    </source>
</evidence>
<sequence length="1060" mass="121013">MEFVGPICEALKCLGDPTCTYIEHHRKLEDRMNDLLAKQRQLNAMKRDVELRKNAELRLGRCVRQEVENWLLEVQTVNGKIQNVDERMQNVSCFSRGRLGKQVSQTVEEVKEIIEQGRFTGALVIDDPSTAGVPFQLEDLEGETEVIADIWKHLMSDEIGMVGVCGMGGIGKTTVMKHIHDQLLEETKSKPLFEKIIWVTVSQDFNITRLQQDIADAMNIKDLPESEQKRAVVLRNKLRQIRYVLILDDVWEGFVLEKVGIPEPISSNRSKLVLTSRLKAFCKSIGCHEIVEVPLLSDEESMNLFLVHTGHEVLKVPSLEKVLGKIVRECGRLPLAIKVIASSMKGINDVVEWRNAFTELRNHVTSVKDTDKKIYGRLKFSFDRLKDSNIQNCFLYCSLYPEDYRIPRMELIEYWVDEGFLEMGSRQQLHDRGHTILNRLINSCLLEKAGDDVKMHDVMRDMALYIKHLHFIVKAGTGLEELPSKPEWKKDVERASFMMNMVSEIPPSLSPNCENLSTLLLQNNESLERISESFFQHMHSLSILDLSYTSIEQLPTSVSNLEKLKALVLRGCYNLRYVPSLEKLEALRKLDLICTAIEKVPKGLEMLSNLTYLNLCTESLKELPVAILPRLSCLQCLILFVSSSSVEMNGFDAARLTKLEIFEGRFTELIDFNAYTKSIQGQELTSYLLVMAPLEAEFDIAQRVKGMKFVYRFKLLNVGSNKGRRKMLKYVVGLQGVESAGFTKDGMILEVFGGIEMGTTKIEANSKKRGIEVQLVDVRRPAFLPMKYVILSGCPIGREDPAELPSDVRTLKIFRCHNIRSLSDMPFFQQTNELGFCSIHDCRGIESVLDLSLPSQSCTPFENLELLWLENLENLHVLVKLAEASVVSTLSSQSIPAIFSHLKSFYIEGCSNMKQLFPFDLVHDLQNLENLIVRGCGQIEEIIGPKEEEENHKGNGTQAPTKFSLPKLKELELTCLPELKSICSSNREMVCNSLRKIKVWDCTKLKRMPLYLPLFQDTHQSAPSARPFERIRMYPKEWWESVEWDYPNAKEVLGPWLNLY</sequence>
<feature type="domain" description="NB-ARC" evidence="7">
    <location>
        <begin position="146"/>
        <end position="307"/>
    </location>
</feature>
<accession>A0A5D2W398</accession>
<dbReference type="Proteomes" id="UP000323597">
    <property type="component" value="Chromosome D01"/>
</dbReference>
<gene>
    <name evidence="10" type="ORF">E1A91_D01G045100v1</name>
</gene>
<dbReference type="GO" id="GO:0005524">
    <property type="term" value="F:ATP binding"/>
    <property type="evidence" value="ECO:0007669"/>
    <property type="project" value="UniProtKB-KW"/>
</dbReference>
<dbReference type="FunFam" id="1.10.10.10:FF:000322">
    <property type="entry name" value="Probable disease resistance protein At1g63360"/>
    <property type="match status" value="1"/>
</dbReference>
<evidence type="ECO:0000313" key="10">
    <source>
        <dbReference type="EMBL" id="TYI96082.1"/>
    </source>
</evidence>
<evidence type="ECO:0000256" key="6">
    <source>
        <dbReference type="ARBA" id="ARBA00022840"/>
    </source>
</evidence>